<accession>A0A0F5J860</accession>
<evidence type="ECO:0000313" key="2">
    <source>
        <dbReference type="Proteomes" id="UP000033047"/>
    </source>
</evidence>
<reference evidence="1 2" key="1">
    <citation type="submission" date="2013-04" db="EMBL/GenBank/DDBJ databases">
        <title>The Genome Sequence of Parabacteroides goldsteinii DSM 19448.</title>
        <authorList>
            <consortium name="The Broad Institute Genomics Platform"/>
            <person name="Earl A."/>
            <person name="Ward D."/>
            <person name="Feldgarden M."/>
            <person name="Gevers D."/>
            <person name="Martens E."/>
            <person name="Sakamoto M."/>
            <person name="Benno Y."/>
            <person name="Song Y."/>
            <person name="Liu C."/>
            <person name="Lee J."/>
            <person name="Bolanos M."/>
            <person name="Vaisanen M.L."/>
            <person name="Finegold S.M."/>
            <person name="Walker B."/>
            <person name="Young S."/>
            <person name="Zeng Q."/>
            <person name="Gargeya S."/>
            <person name="Fitzgerald M."/>
            <person name="Haas B."/>
            <person name="Abouelleil A."/>
            <person name="Allen A.W."/>
            <person name="Alvarado L."/>
            <person name="Arachchi H.M."/>
            <person name="Berlin A.M."/>
            <person name="Chapman S.B."/>
            <person name="Gainer-Dewar J."/>
            <person name="Goldberg J."/>
            <person name="Griggs A."/>
            <person name="Gujja S."/>
            <person name="Hansen M."/>
            <person name="Howarth C."/>
            <person name="Imamovic A."/>
            <person name="Ireland A."/>
            <person name="Larimer J."/>
            <person name="McCowan C."/>
            <person name="Murphy C."/>
            <person name="Pearson M."/>
            <person name="Poon T.W."/>
            <person name="Priest M."/>
            <person name="Roberts A."/>
            <person name="Saif S."/>
            <person name="Shea T."/>
            <person name="Sisk P."/>
            <person name="Sykes S."/>
            <person name="Wortman J."/>
            <person name="Nusbaum C."/>
            <person name="Birren B."/>
        </authorList>
    </citation>
    <scope>NUCLEOTIDE SEQUENCE [LARGE SCALE GENOMIC DNA]</scope>
    <source>
        <strain evidence="1 2">DSM 19448</strain>
    </source>
</reference>
<name>A0A0F5J860_9BACT</name>
<dbReference type="HOGENOM" id="CLU_003643_0_0_10"/>
<dbReference type="Proteomes" id="UP000033047">
    <property type="component" value="Unassembled WGS sequence"/>
</dbReference>
<proteinExistence type="predicted"/>
<evidence type="ECO:0000313" key="1">
    <source>
        <dbReference type="EMBL" id="KKB53587.1"/>
    </source>
</evidence>
<dbReference type="AlphaFoldDB" id="A0A0F5J860"/>
<dbReference type="RefSeq" id="WP_052716722.1">
    <property type="nucleotide sequence ID" value="NZ_KQ033913.1"/>
</dbReference>
<evidence type="ECO:0008006" key="3">
    <source>
        <dbReference type="Google" id="ProtNLM"/>
    </source>
</evidence>
<protein>
    <recommendedName>
        <fullName evidence="3">Major fimbrial subunit protein N-terminal domain-containing protein</fullName>
    </recommendedName>
</protein>
<dbReference type="EMBL" id="AQHV01000014">
    <property type="protein sequence ID" value="KKB53587.1"/>
    <property type="molecule type" value="Genomic_DNA"/>
</dbReference>
<gene>
    <name evidence="1" type="ORF">HMPREF1535_03129</name>
</gene>
<dbReference type="PATRIC" id="fig|927665.4.peg.3217"/>
<sequence>MKKINYMMLSCLFVLLGSCTEEVQQKGEQPAPEGGSDAITRQEVMLNLKNKLVLDREKTKGETIATAEENAISALDVYVFASETENGDYSFMERFAYRNTPDAVLPAGASELQLTPTDADAKETTGLLKVKKGLFVKLYCIANNTTLVDPAHEGQPVDDAAFVPLELSTTDDNKTTVKTPGAPLETTFATWHTHLLTSTVQADTLATPLAMTGALTTPLDLTDFGSAARVQAGIRLTRLVARYDIINEAGSSRFTIETVSMGNARRGSDLFPIRPYGDMPEAKPDELITTPERRFYGENANKGIQAGAFYSYPSPLKDKGFLILKGMYKINESESKEVSYQIPFTQQAADGNQTFLEIANNHRYTIAITAADEYHLDCTLYVADWTDDGSIDDFKPDQDSGEIDVTIPAEFTDDTKYDPDTRSVSMSLKPKSQFTVTTTATANLTVYKKYVGGIDAQQYDWLEISEPAVSTKAASMNYNYTFSLKEDYTLGRYPRAVLRFTNTMNGSETTFFVEAVSVPQADVTPQVGDNNPNSFDAENKLVNLYRITGSNAHVRITCPDGSEVDSKPDWLDVAVYKQSGAETTYSFTLNDRDVTGVTDDKGTVVFYNKKANDLKTDIVVQLLDATLKPDFTYPSLNDGKNSYEAPAGDTPGNINMQISDNNEFSIGCKSMLGIEIGLDFDGGSEWLKVKGAPVTKTLNENTLLTFSLDNAKLRGAKKATVTLKNKIGGENTVFTVSPVFPVPTVTFVSGSNSPTQNTMTGTDIKLYQVKGSQVSIKANALGGTCVKNIEGDITVEAADDYAVEKTYVVTWKSGNSATFQIANKSDETKATTTYTVNAPATTIEASNLYVKAANSGNTNISVTSPEGVKATVLNWNKGDQWFDISTDQTTGSGAKNIVITQRNNINAIMKSVTIRLTNKIAGGASKDITVTPNGFVAPTLSESSKTFDNFSKSYSTTTTFTVSSPGGSNYVKMTNESVASISKSNNKYTITLKDKGSTVITIANASSTDLTSTYTLTVKASKNYNGKTAYIYGNYLIAPEDAANSVALKDVDKTICSKQTGATWRIPTSSEWRTILGTSGTDVLSSSSALWQDWYNKNLFVLTSGAYLSMTSYFSSDSETMRFFSGGANVATENNQNTIGHVRCITDK</sequence>
<organism evidence="1 2">
    <name type="scientific">Parabacteroides goldsteinii DSM 19448 = WAL 12034</name>
    <dbReference type="NCBI Taxonomy" id="927665"/>
    <lineage>
        <taxon>Bacteria</taxon>
        <taxon>Pseudomonadati</taxon>
        <taxon>Bacteroidota</taxon>
        <taxon>Bacteroidia</taxon>
        <taxon>Bacteroidales</taxon>
        <taxon>Tannerellaceae</taxon>
        <taxon>Parabacteroides</taxon>
    </lineage>
</organism>
<comment type="caution">
    <text evidence="1">The sequence shown here is derived from an EMBL/GenBank/DDBJ whole genome shotgun (WGS) entry which is preliminary data.</text>
</comment>
<dbReference type="PROSITE" id="PS51257">
    <property type="entry name" value="PROKAR_LIPOPROTEIN"/>
    <property type="match status" value="1"/>
</dbReference>
<dbReference type="STRING" id="927665.HMPREF1535_03129"/>